<dbReference type="SUPFAM" id="SSF51621">
    <property type="entry name" value="Phosphoenolpyruvate/pyruvate domain"/>
    <property type="match status" value="1"/>
</dbReference>
<gene>
    <name evidence="5" type="ORF">OKJ99_03140</name>
</gene>
<protein>
    <submittedName>
        <fullName evidence="5">CoA ester lyase</fullName>
    </submittedName>
</protein>
<keyword evidence="3" id="KW-0460">Magnesium</keyword>
<evidence type="ECO:0000313" key="5">
    <source>
        <dbReference type="EMBL" id="MEB8336515.1"/>
    </source>
</evidence>
<dbReference type="EMBL" id="JAOZYC010000010">
    <property type="protein sequence ID" value="MEB8336515.1"/>
    <property type="molecule type" value="Genomic_DNA"/>
</dbReference>
<reference evidence="5 6" key="1">
    <citation type="submission" date="2022-10" db="EMBL/GenBank/DDBJ databases">
        <authorList>
            <person name="Xie J."/>
            <person name="Shen N."/>
        </authorList>
    </citation>
    <scope>NUCLEOTIDE SEQUENCE [LARGE SCALE GENOMIC DNA]</scope>
    <source>
        <strain evidence="5 6">YIM65594</strain>
    </source>
</reference>
<feature type="domain" description="HpcH/HpaI aldolase/citrate lyase" evidence="4">
    <location>
        <begin position="9"/>
        <end position="210"/>
    </location>
</feature>
<evidence type="ECO:0000256" key="2">
    <source>
        <dbReference type="ARBA" id="ARBA00022723"/>
    </source>
</evidence>
<keyword evidence="2" id="KW-0479">Metal-binding</keyword>
<dbReference type="InterPro" id="IPR015813">
    <property type="entry name" value="Pyrv/PenolPyrv_kinase-like_dom"/>
</dbReference>
<dbReference type="Pfam" id="PF03328">
    <property type="entry name" value="HpcH_HpaI"/>
    <property type="match status" value="1"/>
</dbReference>
<evidence type="ECO:0000313" key="6">
    <source>
        <dbReference type="Proteomes" id="UP001354931"/>
    </source>
</evidence>
<accession>A0ABU6EXQ7</accession>
<sequence length="278" mass="28995">MSALKGPALLFCPADRPDRYAKAAARADSVVLDLEDAVAPADKDRARQSVVQALPGLDPAHTFVRINALDTPWGEHDLAALPAHTMVMLPKAGSAADVRACAPHTVLALCETAAGVLAAESLARTDNCAGLMWGGEDLIADLGGRSSRGPDGGYRGVVRHARAQVLLAATAAHKYAVDAVHLDIPDLEGLAVEAEDAAAVGFRAKACIHPSHVAPIRTAFAPTEAEGRWAREVLAAAETHGAVFRHEGRMVDAPVLAHARSVLTALEPTGDAAHPTRK</sequence>
<dbReference type="InterPro" id="IPR040442">
    <property type="entry name" value="Pyrv_kinase-like_dom_sf"/>
</dbReference>
<dbReference type="InterPro" id="IPR005000">
    <property type="entry name" value="Aldolase/citrate-lyase_domain"/>
</dbReference>
<evidence type="ECO:0000256" key="3">
    <source>
        <dbReference type="ARBA" id="ARBA00022842"/>
    </source>
</evidence>
<dbReference type="PANTHER" id="PTHR32308:SF10">
    <property type="entry name" value="CITRATE LYASE SUBUNIT BETA"/>
    <property type="match status" value="1"/>
</dbReference>
<comment type="cofactor">
    <cofactor evidence="1">
        <name>Mg(2+)</name>
        <dbReference type="ChEBI" id="CHEBI:18420"/>
    </cofactor>
</comment>
<evidence type="ECO:0000259" key="4">
    <source>
        <dbReference type="Pfam" id="PF03328"/>
    </source>
</evidence>
<dbReference type="PIRSF" id="PIRSF015582">
    <property type="entry name" value="Cit_lyase_B"/>
    <property type="match status" value="1"/>
</dbReference>
<dbReference type="RefSeq" id="WP_326014147.1">
    <property type="nucleotide sequence ID" value="NZ_JAOZYC010000010.1"/>
</dbReference>
<dbReference type="GO" id="GO:0016829">
    <property type="term" value="F:lyase activity"/>
    <property type="evidence" value="ECO:0007669"/>
    <property type="project" value="UniProtKB-KW"/>
</dbReference>
<keyword evidence="5" id="KW-0456">Lyase</keyword>
<organism evidence="5 6">
    <name type="scientific">Streptomyces endophyticus</name>
    <dbReference type="NCBI Taxonomy" id="714166"/>
    <lineage>
        <taxon>Bacteria</taxon>
        <taxon>Bacillati</taxon>
        <taxon>Actinomycetota</taxon>
        <taxon>Actinomycetes</taxon>
        <taxon>Kitasatosporales</taxon>
        <taxon>Streptomycetaceae</taxon>
        <taxon>Streptomyces</taxon>
    </lineage>
</organism>
<dbReference type="InterPro" id="IPR011206">
    <property type="entry name" value="Citrate_lyase_beta/mcl1/mcl2"/>
</dbReference>
<keyword evidence="6" id="KW-1185">Reference proteome</keyword>
<evidence type="ECO:0000256" key="1">
    <source>
        <dbReference type="ARBA" id="ARBA00001946"/>
    </source>
</evidence>
<dbReference type="PANTHER" id="PTHR32308">
    <property type="entry name" value="LYASE BETA SUBUNIT, PUTATIVE (AFU_ORTHOLOGUE AFUA_4G13030)-RELATED"/>
    <property type="match status" value="1"/>
</dbReference>
<comment type="caution">
    <text evidence="5">The sequence shown here is derived from an EMBL/GenBank/DDBJ whole genome shotgun (WGS) entry which is preliminary data.</text>
</comment>
<dbReference type="Proteomes" id="UP001354931">
    <property type="component" value="Unassembled WGS sequence"/>
</dbReference>
<name>A0ABU6EXQ7_9ACTN</name>
<proteinExistence type="predicted"/>
<dbReference type="Gene3D" id="3.20.20.60">
    <property type="entry name" value="Phosphoenolpyruvate-binding domains"/>
    <property type="match status" value="1"/>
</dbReference>